<dbReference type="AlphaFoldDB" id="A0A9D1VN69"/>
<feature type="transmembrane region" description="Helical" evidence="1">
    <location>
        <begin position="119"/>
        <end position="141"/>
    </location>
</feature>
<gene>
    <name evidence="2" type="ORF">H9738_09845</name>
</gene>
<dbReference type="PANTHER" id="PTHR36434:SF1">
    <property type="entry name" value="MEMBRANE PROTEASE YUGP-RELATED"/>
    <property type="match status" value="1"/>
</dbReference>
<protein>
    <submittedName>
        <fullName evidence="2">Zinc metallopeptidase</fullName>
    </submittedName>
</protein>
<evidence type="ECO:0000256" key="1">
    <source>
        <dbReference type="SAM" id="Phobius"/>
    </source>
</evidence>
<keyword evidence="1" id="KW-1133">Transmembrane helix</keyword>
<dbReference type="InterPro" id="IPR007395">
    <property type="entry name" value="Zn_peptidase_2"/>
</dbReference>
<dbReference type="EMBL" id="DXFG01000210">
    <property type="protein sequence ID" value="HIX38153.1"/>
    <property type="molecule type" value="Genomic_DNA"/>
</dbReference>
<feature type="transmembrane region" description="Helical" evidence="1">
    <location>
        <begin position="206"/>
        <end position="227"/>
    </location>
</feature>
<comment type="caution">
    <text evidence="2">The sequence shown here is derived from an EMBL/GenBank/DDBJ whole genome shotgun (WGS) entry which is preliminary data.</text>
</comment>
<keyword evidence="1" id="KW-0472">Membrane</keyword>
<accession>A0A9D1VN69</accession>
<evidence type="ECO:0000313" key="2">
    <source>
        <dbReference type="EMBL" id="HIX38153.1"/>
    </source>
</evidence>
<sequence length="234" mass="25374">MFFDYYYILWVLPAVIFAIWASARVSTTFQKYSAQLSHLGLSGSQAARKVLEAAGVYQVQIEKTGGSLTDHYDPRTNVIRLSDSVCNRTSTAAIGVAAHEAGHAIQYAQGYLPIKIRNAIIPVTNIGSRLALPLILIGLFFAGEGGGLGNLAYLGVLCFGLSTLFQLITLPVEFDASRRALRALESTHILTGEELYGARKVLTAAALTYVAALAVSLTQLFRLLAIVNRRNGRR</sequence>
<feature type="transmembrane region" description="Helical" evidence="1">
    <location>
        <begin position="153"/>
        <end position="172"/>
    </location>
</feature>
<evidence type="ECO:0000313" key="3">
    <source>
        <dbReference type="Proteomes" id="UP000824230"/>
    </source>
</evidence>
<dbReference type="PANTHER" id="PTHR36434">
    <property type="entry name" value="MEMBRANE PROTEASE YUGP-RELATED"/>
    <property type="match status" value="1"/>
</dbReference>
<reference evidence="2" key="1">
    <citation type="journal article" date="2021" name="PeerJ">
        <title>Extensive microbial diversity within the chicken gut microbiome revealed by metagenomics and culture.</title>
        <authorList>
            <person name="Gilroy R."/>
            <person name="Ravi A."/>
            <person name="Getino M."/>
            <person name="Pursley I."/>
            <person name="Horton D.L."/>
            <person name="Alikhan N.F."/>
            <person name="Baker D."/>
            <person name="Gharbi K."/>
            <person name="Hall N."/>
            <person name="Watson M."/>
            <person name="Adriaenssens E.M."/>
            <person name="Foster-Nyarko E."/>
            <person name="Jarju S."/>
            <person name="Secka A."/>
            <person name="Antonio M."/>
            <person name="Oren A."/>
            <person name="Chaudhuri R.R."/>
            <person name="La Ragione R."/>
            <person name="Hildebrand F."/>
            <person name="Pallen M.J."/>
        </authorList>
    </citation>
    <scope>NUCLEOTIDE SEQUENCE</scope>
    <source>
        <strain evidence="2">ChiHjej12B11-1927</strain>
    </source>
</reference>
<reference evidence="2" key="2">
    <citation type="submission" date="2021-04" db="EMBL/GenBank/DDBJ databases">
        <authorList>
            <person name="Gilroy R."/>
        </authorList>
    </citation>
    <scope>NUCLEOTIDE SEQUENCE</scope>
    <source>
        <strain evidence="2">ChiHjej12B11-1927</strain>
    </source>
</reference>
<proteinExistence type="predicted"/>
<organism evidence="2 3">
    <name type="scientific">Candidatus Blautia pullistercoris</name>
    <dbReference type="NCBI Taxonomy" id="2838499"/>
    <lineage>
        <taxon>Bacteria</taxon>
        <taxon>Bacillati</taxon>
        <taxon>Bacillota</taxon>
        <taxon>Clostridia</taxon>
        <taxon>Lachnospirales</taxon>
        <taxon>Lachnospiraceae</taxon>
        <taxon>Blautia</taxon>
    </lineage>
</organism>
<dbReference type="Proteomes" id="UP000824230">
    <property type="component" value="Unassembled WGS sequence"/>
</dbReference>
<name>A0A9D1VN69_9FIRM</name>
<feature type="transmembrane region" description="Helical" evidence="1">
    <location>
        <begin position="6"/>
        <end position="23"/>
    </location>
</feature>
<keyword evidence="1" id="KW-0812">Transmembrane</keyword>
<dbReference type="Pfam" id="PF04298">
    <property type="entry name" value="Zn_peptidase_2"/>
    <property type="match status" value="1"/>
</dbReference>